<reference evidence="2" key="1">
    <citation type="journal article" date="2019" name="Int. J. Syst. Evol. Microbiol.">
        <title>The Global Catalogue of Microorganisms (GCM) 10K type strain sequencing project: providing services to taxonomists for standard genome sequencing and annotation.</title>
        <authorList>
            <consortium name="The Broad Institute Genomics Platform"/>
            <consortium name="The Broad Institute Genome Sequencing Center for Infectious Disease"/>
            <person name="Wu L."/>
            <person name="Ma J."/>
        </authorList>
    </citation>
    <scope>NUCLEOTIDE SEQUENCE [LARGE SCALE GENOMIC DNA]</scope>
    <source>
        <strain evidence="2">CGMCC 4.7643</strain>
    </source>
</reference>
<proteinExistence type="predicted"/>
<sequence>MKRLAGTCNSDDDCPMVSLTAQGTIAVQGNLLDLRARHGEAVVEIPLALLLEAANAAQTR</sequence>
<protein>
    <recommendedName>
        <fullName evidence="3">Transcriptional regulator</fullName>
    </recommendedName>
</protein>
<evidence type="ECO:0000313" key="2">
    <source>
        <dbReference type="Proteomes" id="UP001597419"/>
    </source>
</evidence>
<name>A0ABW5GQ07_9PSEU</name>
<evidence type="ECO:0008006" key="3">
    <source>
        <dbReference type="Google" id="ProtNLM"/>
    </source>
</evidence>
<dbReference type="Proteomes" id="UP001597419">
    <property type="component" value="Unassembled WGS sequence"/>
</dbReference>
<evidence type="ECO:0000313" key="1">
    <source>
        <dbReference type="EMBL" id="MFD2462930.1"/>
    </source>
</evidence>
<comment type="caution">
    <text evidence="1">The sequence shown here is derived from an EMBL/GenBank/DDBJ whole genome shotgun (WGS) entry which is preliminary data.</text>
</comment>
<organism evidence="1 2">
    <name type="scientific">Amycolatopsis samaneae</name>
    <dbReference type="NCBI Taxonomy" id="664691"/>
    <lineage>
        <taxon>Bacteria</taxon>
        <taxon>Bacillati</taxon>
        <taxon>Actinomycetota</taxon>
        <taxon>Actinomycetes</taxon>
        <taxon>Pseudonocardiales</taxon>
        <taxon>Pseudonocardiaceae</taxon>
        <taxon>Amycolatopsis</taxon>
    </lineage>
</organism>
<dbReference type="RefSeq" id="WP_345392913.1">
    <property type="nucleotide sequence ID" value="NZ_BAABHG010000005.1"/>
</dbReference>
<accession>A0ABW5GQ07</accession>
<dbReference type="EMBL" id="JBHUKU010000020">
    <property type="protein sequence ID" value="MFD2462930.1"/>
    <property type="molecule type" value="Genomic_DNA"/>
</dbReference>
<keyword evidence="2" id="KW-1185">Reference proteome</keyword>
<gene>
    <name evidence="1" type="ORF">ACFSYJ_30270</name>
</gene>